<dbReference type="Proteomes" id="UP000012065">
    <property type="component" value="Unassembled WGS sequence"/>
</dbReference>
<protein>
    <submittedName>
        <fullName evidence="2">Uncharacterized protein</fullName>
    </submittedName>
</protein>
<reference evidence="2 3" key="1">
    <citation type="journal article" date="2013" name="J. Biotechnol.">
        <title>Establishment and interpretation of the genome sequence of the phytopathogenic fungus Rhizoctonia solani AG1-IB isolate 7/3/14.</title>
        <authorList>
            <person name="Wibberg D.W."/>
            <person name="Jelonek L.J."/>
            <person name="Rupp O.R."/>
            <person name="Hennig M.H."/>
            <person name="Eikmeyer F.E."/>
            <person name="Goesmann A.G."/>
            <person name="Hartmann A.H."/>
            <person name="Borriss R.B."/>
            <person name="Grosch R.G."/>
            <person name="Puehler A.P."/>
            <person name="Schlueter A.S."/>
        </authorList>
    </citation>
    <scope>NUCLEOTIDE SEQUENCE [LARGE SCALE GENOMIC DNA]</scope>
    <source>
        <strain evidence="3">AG1-IB / isolate 7/3/14</strain>
    </source>
</reference>
<gene>
    <name evidence="2" type="ORF">BN14_08821</name>
</gene>
<name>M5C5Z1_THACB</name>
<feature type="region of interest" description="Disordered" evidence="1">
    <location>
        <begin position="147"/>
        <end position="168"/>
    </location>
</feature>
<feature type="region of interest" description="Disordered" evidence="1">
    <location>
        <begin position="211"/>
        <end position="243"/>
    </location>
</feature>
<organism evidence="2 3">
    <name type="scientific">Thanatephorus cucumeris (strain AG1-IB / isolate 7/3/14)</name>
    <name type="common">Lettuce bottom rot fungus</name>
    <name type="synonym">Rhizoctonia solani</name>
    <dbReference type="NCBI Taxonomy" id="1108050"/>
    <lineage>
        <taxon>Eukaryota</taxon>
        <taxon>Fungi</taxon>
        <taxon>Dikarya</taxon>
        <taxon>Basidiomycota</taxon>
        <taxon>Agaricomycotina</taxon>
        <taxon>Agaricomycetes</taxon>
        <taxon>Cantharellales</taxon>
        <taxon>Ceratobasidiaceae</taxon>
        <taxon>Rhizoctonia</taxon>
        <taxon>Rhizoctonia solani AG-1</taxon>
    </lineage>
</organism>
<comment type="caution">
    <text evidence="2">The sequence shown here is derived from an EMBL/GenBank/DDBJ whole genome shotgun (WGS) entry which is preliminary data.</text>
</comment>
<evidence type="ECO:0000313" key="3">
    <source>
        <dbReference type="Proteomes" id="UP000012065"/>
    </source>
</evidence>
<proteinExistence type="predicted"/>
<dbReference type="AlphaFoldDB" id="M5C5Z1"/>
<dbReference type="HOGENOM" id="CLU_719980_0_0_1"/>
<sequence length="384" mass="42803">MQDEPPRLGNNSMPNNPAFALDNALGLHMMPSDNNPSSGSFVPPNDYSYPPGANGITYHPTMPDTSMFAKALTDDMRSVEGGGFKRKRLRTYLSGSSGDDRMNVRVDFGRPAMLLAPSVLSAPPAPSDPLHTTQAIIQSATQRLADLRPAGSDSDNDGDNDNDMEDHLNKMDLGDQQVVETLYEEPASGDAVDLIDARTQNWAAINVNHPTARGGKHVSPPDPPAPVNWDQSTPFDEPAGRQRRARRRVLIMGLIRETIFKLLARKSVRDPLPPPPPPALRVPTLENFAIRWEESSKSVFNRLAISIVSQKIIHQQPEMLTPEETKELPSMVASHIKYLCQCYKDQNQDDAEEFNTRRLRCCGLGTRKRQVQYMLLYYDSSYNH</sequence>
<feature type="compositionally biased region" description="Acidic residues" evidence="1">
    <location>
        <begin position="154"/>
        <end position="164"/>
    </location>
</feature>
<accession>M5C5Z1</accession>
<evidence type="ECO:0000313" key="2">
    <source>
        <dbReference type="EMBL" id="CCO34714.1"/>
    </source>
</evidence>
<evidence type="ECO:0000256" key="1">
    <source>
        <dbReference type="SAM" id="MobiDB-lite"/>
    </source>
</evidence>
<dbReference type="EMBL" id="CAOJ01013532">
    <property type="protein sequence ID" value="CCO34714.1"/>
    <property type="molecule type" value="Genomic_DNA"/>
</dbReference>